<dbReference type="GeneID" id="11531122"/>
<dbReference type="EMBL" id="HE612859">
    <property type="protein sequence ID" value="CCE62916.1"/>
    <property type="molecule type" value="Genomic_DNA"/>
</dbReference>
<keyword evidence="6 7" id="KW-0333">Golgi apparatus</keyword>
<dbReference type="OMA" id="HENGTES"/>
<dbReference type="InterPro" id="IPR016696">
    <property type="entry name" value="TRAPP-I_su5"/>
</dbReference>
<dbReference type="InterPro" id="IPR024096">
    <property type="entry name" value="NO_sig/Golgi_transp_ligand-bd"/>
</dbReference>
<dbReference type="InterPro" id="IPR007194">
    <property type="entry name" value="TRAPP_component"/>
</dbReference>
<dbReference type="STRING" id="1071381.G8BSU5"/>
<organism evidence="8 9">
    <name type="scientific">Tetrapisispora phaffii (strain ATCC 24235 / CBS 4417 / NBRC 1672 / NRRL Y-8282 / UCD 70-5)</name>
    <name type="common">Yeast</name>
    <name type="synonym">Fabospora phaffii</name>
    <dbReference type="NCBI Taxonomy" id="1071381"/>
    <lineage>
        <taxon>Eukaryota</taxon>
        <taxon>Fungi</taxon>
        <taxon>Dikarya</taxon>
        <taxon>Ascomycota</taxon>
        <taxon>Saccharomycotina</taxon>
        <taxon>Saccharomycetes</taxon>
        <taxon>Saccharomycetales</taxon>
        <taxon>Saccharomycetaceae</taxon>
        <taxon>Tetrapisispora</taxon>
    </lineage>
</organism>
<dbReference type="PIRSF" id="PIRSF017479">
    <property type="entry name" value="TRAPP_I_complex_Trs31"/>
    <property type="match status" value="1"/>
</dbReference>
<dbReference type="OrthoDB" id="10254842at2759"/>
<comment type="similarity">
    <text evidence="2 7">Belongs to the TRAPP small subunits family. BET3 subfamily.</text>
</comment>
<evidence type="ECO:0000256" key="6">
    <source>
        <dbReference type="ARBA" id="ARBA00023034"/>
    </source>
</evidence>
<proteinExistence type="inferred from homology"/>
<evidence type="ECO:0000256" key="7">
    <source>
        <dbReference type="PIRNR" id="PIRNR017479"/>
    </source>
</evidence>
<dbReference type="GO" id="GO:0005783">
    <property type="term" value="C:endoplasmic reticulum"/>
    <property type="evidence" value="ECO:0007669"/>
    <property type="project" value="UniProtKB-SubCell"/>
</dbReference>
<evidence type="ECO:0000256" key="5">
    <source>
        <dbReference type="ARBA" id="ARBA00022892"/>
    </source>
</evidence>
<dbReference type="eggNOG" id="KOG3315">
    <property type="taxonomic scope" value="Eukaryota"/>
</dbReference>
<dbReference type="GO" id="GO:0006888">
    <property type="term" value="P:endoplasmic reticulum to Golgi vesicle-mediated transport"/>
    <property type="evidence" value="ECO:0007669"/>
    <property type="project" value="EnsemblFungi"/>
</dbReference>
<dbReference type="GO" id="GO:1990070">
    <property type="term" value="C:TRAPPI protein complex"/>
    <property type="evidence" value="ECO:0007669"/>
    <property type="project" value="EnsemblFungi"/>
</dbReference>
<dbReference type="Proteomes" id="UP000005666">
    <property type="component" value="Chromosome 4"/>
</dbReference>
<evidence type="ECO:0000313" key="8">
    <source>
        <dbReference type="EMBL" id="CCE62916.1"/>
    </source>
</evidence>
<dbReference type="KEGG" id="tpf:TPHA_0D02800"/>
<dbReference type="Pfam" id="PF04051">
    <property type="entry name" value="TRAPP"/>
    <property type="match status" value="1"/>
</dbReference>
<sequence length="280" mass="31250">MTDKLILTGMPEEQNVHSTTGYEYIIGPKQSLPNEANAPYIPSKIYSESILYKKQQVSLMSMAFLYQELISQIYKNSKTSTEFETKLSNHGSNIGFKLLDLLNLRASVPSSARSSTFLPSNASLTGGNTGETGGASTNTNTSTILTGYIDKSYESNESLSNMISQLRRRDLKIIDILQFIHGSVWSYLFGAPSNDLVKSSERENEYMIVDNEPVLTQFISGNFSCNYFMCGLIKGFLSQAGFECTVSPHPDVDEIYPNRVVYLIKFEKQVLEREALKFGA</sequence>
<dbReference type="GO" id="GO:1990072">
    <property type="term" value="C:TRAPPIII protein complex"/>
    <property type="evidence" value="ECO:0007669"/>
    <property type="project" value="EnsemblFungi"/>
</dbReference>
<dbReference type="AlphaFoldDB" id="G8BSU5"/>
<dbReference type="CDD" id="cd14943">
    <property type="entry name" value="TRAPPC5_Trs31"/>
    <property type="match status" value="1"/>
</dbReference>
<dbReference type="Gene3D" id="3.30.1380.20">
    <property type="entry name" value="Trafficking protein particle complex subunit 3"/>
    <property type="match status" value="1"/>
</dbReference>
<keyword evidence="9" id="KW-1185">Reference proteome</keyword>
<evidence type="ECO:0000256" key="2">
    <source>
        <dbReference type="ARBA" id="ARBA00006218"/>
    </source>
</evidence>
<accession>G8BSU5</accession>
<evidence type="ECO:0000256" key="4">
    <source>
        <dbReference type="ARBA" id="ARBA00022824"/>
    </source>
</evidence>
<name>G8BSU5_TETPH</name>
<evidence type="ECO:0000256" key="1">
    <source>
        <dbReference type="ARBA" id="ARBA00004240"/>
    </source>
</evidence>
<dbReference type="PANTHER" id="PTHR20902:SF0">
    <property type="entry name" value="TRAFFICKING PROTEIN PARTICLE COMPLEX SUBUNIT 5"/>
    <property type="match status" value="1"/>
</dbReference>
<comment type="subcellular location">
    <subcellularLocation>
        <location evidence="1">Endoplasmic reticulum</location>
    </subcellularLocation>
    <subcellularLocation>
        <location evidence="7">Golgi apparatus</location>
        <location evidence="7">cis-Golgi network</location>
    </subcellularLocation>
</comment>
<reference evidence="8 9" key="1">
    <citation type="journal article" date="2011" name="Proc. Natl. Acad. Sci. U.S.A.">
        <title>Evolutionary erosion of yeast sex chromosomes by mating-type switching accidents.</title>
        <authorList>
            <person name="Gordon J.L."/>
            <person name="Armisen D."/>
            <person name="Proux-Wera E."/>
            <person name="Oheigeartaigh S.S."/>
            <person name="Byrne K.P."/>
            <person name="Wolfe K.H."/>
        </authorList>
    </citation>
    <scope>NUCLEOTIDE SEQUENCE [LARGE SCALE GENOMIC DNA]</scope>
    <source>
        <strain evidence="9">ATCC 24235 / CBS 4417 / NBRC 1672 / NRRL Y-8282 / UCD 70-5</strain>
    </source>
</reference>
<comment type="function">
    <text evidence="7">Plays a key role in the late stages of endoplasmic reticulum to Golgi traffic.</text>
</comment>
<evidence type="ECO:0000256" key="3">
    <source>
        <dbReference type="ARBA" id="ARBA00022448"/>
    </source>
</evidence>
<keyword evidence="5 7" id="KW-0931">ER-Golgi transport</keyword>
<keyword evidence="4 7" id="KW-0256">Endoplasmic reticulum</keyword>
<dbReference type="PANTHER" id="PTHR20902">
    <property type="entry name" value="41-2 PROTEIN ANTIGEN-RELATED"/>
    <property type="match status" value="1"/>
</dbReference>
<dbReference type="HOGENOM" id="CLU_073154_0_0_1"/>
<comment type="subunit">
    <text evidence="7">Part of the multisubunit TRAPP (transport protein particle) complex.</text>
</comment>
<gene>
    <name evidence="8" type="primary">TPHA0D02800</name>
    <name evidence="8" type="ordered locus">TPHA_0D02800</name>
</gene>
<dbReference type="RefSeq" id="XP_003685350.1">
    <property type="nucleotide sequence ID" value="XM_003685302.1"/>
</dbReference>
<keyword evidence="3 7" id="KW-0813">Transport</keyword>
<protein>
    <recommendedName>
        <fullName evidence="7">Trafficking protein particle complex subunit</fullName>
    </recommendedName>
</protein>
<dbReference type="GO" id="GO:1990071">
    <property type="term" value="C:TRAPPII protein complex"/>
    <property type="evidence" value="ECO:0007669"/>
    <property type="project" value="EnsemblFungi"/>
</dbReference>
<dbReference type="GO" id="GO:0005085">
    <property type="term" value="F:guanyl-nucleotide exchange factor activity"/>
    <property type="evidence" value="ECO:0007669"/>
    <property type="project" value="EnsemblFungi"/>
</dbReference>
<dbReference type="SUPFAM" id="SSF111126">
    <property type="entry name" value="Ligand-binding domain in the NO signalling and Golgi transport"/>
    <property type="match status" value="1"/>
</dbReference>
<evidence type="ECO:0000313" key="9">
    <source>
        <dbReference type="Proteomes" id="UP000005666"/>
    </source>
</evidence>